<reference evidence="3" key="2">
    <citation type="submission" date="2013-09" db="EMBL/GenBank/DDBJ databases">
        <title>Draft genome sequence of Alistipes putredinis (DSM 17216).</title>
        <authorList>
            <person name="Sudarsanam P."/>
            <person name="Ley R."/>
            <person name="Guruge J."/>
            <person name="Turnbaugh P.J."/>
            <person name="Mahowald M."/>
            <person name="Liep D."/>
            <person name="Gordon J."/>
        </authorList>
    </citation>
    <scope>NUCLEOTIDE SEQUENCE</scope>
    <source>
        <strain evidence="3">DSM 17216</strain>
    </source>
</reference>
<reference evidence="3" key="1">
    <citation type="submission" date="2007-10" db="EMBL/GenBank/DDBJ databases">
        <authorList>
            <person name="Fulton L."/>
            <person name="Clifton S."/>
            <person name="Fulton B."/>
            <person name="Xu J."/>
            <person name="Minx P."/>
            <person name="Pepin K.H."/>
            <person name="Johnson M."/>
            <person name="Thiruvilangam P."/>
            <person name="Bhonagiri V."/>
            <person name="Nash W.E."/>
            <person name="Mardis E.R."/>
            <person name="Wilson R.K."/>
        </authorList>
    </citation>
    <scope>NUCLEOTIDE SEQUENCE [LARGE SCALE GENOMIC DNA]</scope>
    <source>
        <strain evidence="3">DSM 17216</strain>
    </source>
</reference>
<organism evidence="3 4">
    <name type="scientific">Alistipes putredinis DSM 17216</name>
    <dbReference type="NCBI Taxonomy" id="445970"/>
    <lineage>
        <taxon>Bacteria</taxon>
        <taxon>Pseudomonadati</taxon>
        <taxon>Bacteroidota</taxon>
        <taxon>Bacteroidia</taxon>
        <taxon>Bacteroidales</taxon>
        <taxon>Rikenellaceae</taxon>
        <taxon>Alistipes</taxon>
    </lineage>
</organism>
<keyword evidence="4" id="KW-1185">Reference proteome</keyword>
<dbReference type="PANTHER" id="PTHR30399:SF1">
    <property type="entry name" value="UTP PYROPHOSPHATASE"/>
    <property type="match status" value="1"/>
</dbReference>
<accession>B0MWJ4</accession>
<evidence type="ECO:0000259" key="2">
    <source>
        <dbReference type="Pfam" id="PF01863"/>
    </source>
</evidence>
<evidence type="ECO:0000313" key="3">
    <source>
        <dbReference type="EMBL" id="EDS03317.1"/>
    </source>
</evidence>
<dbReference type="InterPro" id="IPR053136">
    <property type="entry name" value="UTP_pyrophosphatase-like"/>
</dbReference>
<dbReference type="OrthoDB" id="9811177at2"/>
<dbReference type="Gene3D" id="3.30.2010.10">
    <property type="entry name" value="Metalloproteases ('zincins'), catalytic domain"/>
    <property type="match status" value="1"/>
</dbReference>
<evidence type="ECO:0000313" key="4">
    <source>
        <dbReference type="Proteomes" id="UP000005819"/>
    </source>
</evidence>
<dbReference type="HOGENOM" id="CLU_065947_0_1_10"/>
<protein>
    <recommendedName>
        <fullName evidence="2">YgjP-like metallopeptidase domain-containing protein</fullName>
    </recommendedName>
</protein>
<evidence type="ECO:0000256" key="1">
    <source>
        <dbReference type="SAM" id="MobiDB-lite"/>
    </source>
</evidence>
<dbReference type="Proteomes" id="UP000005819">
    <property type="component" value="Unassembled WGS sequence"/>
</dbReference>
<dbReference type="AlphaFoldDB" id="B0MWJ4"/>
<feature type="domain" description="YgjP-like metallopeptidase" evidence="2">
    <location>
        <begin position="121"/>
        <end position="214"/>
    </location>
</feature>
<dbReference type="RefSeq" id="WP_004327550.1">
    <property type="nucleotide sequence ID" value="NZ_DS499577.1"/>
</dbReference>
<dbReference type="CDD" id="cd07344">
    <property type="entry name" value="M48_yhfN_like"/>
    <property type="match status" value="1"/>
</dbReference>
<dbReference type="InterPro" id="IPR002725">
    <property type="entry name" value="YgjP-like_metallopeptidase"/>
</dbReference>
<feature type="compositionally biased region" description="Basic residues" evidence="1">
    <location>
        <begin position="23"/>
        <end position="36"/>
    </location>
</feature>
<dbReference type="EMBL" id="ABFK02000019">
    <property type="protein sequence ID" value="EDS03317.1"/>
    <property type="molecule type" value="Genomic_DNA"/>
</dbReference>
<gene>
    <name evidence="3" type="ORF">ALIPUT_01528</name>
</gene>
<feature type="domain" description="YgjP-like metallopeptidase" evidence="2">
    <location>
        <begin position="56"/>
        <end position="115"/>
    </location>
</feature>
<dbReference type="Pfam" id="PF01863">
    <property type="entry name" value="YgjP-like"/>
    <property type="match status" value="2"/>
</dbReference>
<proteinExistence type="predicted"/>
<feature type="region of interest" description="Disordered" evidence="1">
    <location>
        <begin position="14"/>
        <end position="36"/>
    </location>
</feature>
<dbReference type="eggNOG" id="COG1451">
    <property type="taxonomic scope" value="Bacteria"/>
</dbReference>
<dbReference type="GeneID" id="73802174"/>
<comment type="caution">
    <text evidence="3">The sequence shown here is derived from an EMBL/GenBank/DDBJ whole genome shotgun (WGS) entry which is preliminary data.</text>
</comment>
<dbReference type="PANTHER" id="PTHR30399">
    <property type="entry name" value="UNCHARACTERIZED PROTEIN YGJP"/>
    <property type="match status" value="1"/>
</dbReference>
<name>B0MWJ4_9BACT</name>
<sequence>MSLLRDLFDLFRSEPDHPATRNPKSKPATRKPARRQKTIVHPIVGEVTLSQSRRARRISLCVRPSGPVRLSYPYGVSTARALEFLESRIEWIQTARDRIAERLAQQPPRPTLSPEEELRRREQLRREAMVVLPSRVAELAVRTGLQYRSVTIRATRSKWGSCNGRNDLSLSLYLMTLPEHLRDFVILHELCHTVHHDHSPRFHALLDRLVGGKEKLLNKELRSYRAY</sequence>